<comment type="caution">
    <text evidence="2">The sequence shown here is derived from an EMBL/GenBank/DDBJ whole genome shotgun (WGS) entry which is preliminary data.</text>
</comment>
<evidence type="ECO:0000313" key="3">
    <source>
        <dbReference type="Proteomes" id="UP001642540"/>
    </source>
</evidence>
<evidence type="ECO:0008006" key="4">
    <source>
        <dbReference type="Google" id="ProtNLM"/>
    </source>
</evidence>
<evidence type="ECO:0000256" key="1">
    <source>
        <dbReference type="SAM" id="Phobius"/>
    </source>
</evidence>
<organism evidence="2 3">
    <name type="scientific">Orchesella dallaii</name>
    <dbReference type="NCBI Taxonomy" id="48710"/>
    <lineage>
        <taxon>Eukaryota</taxon>
        <taxon>Metazoa</taxon>
        <taxon>Ecdysozoa</taxon>
        <taxon>Arthropoda</taxon>
        <taxon>Hexapoda</taxon>
        <taxon>Collembola</taxon>
        <taxon>Entomobryomorpha</taxon>
        <taxon>Entomobryoidea</taxon>
        <taxon>Orchesellidae</taxon>
        <taxon>Orchesellinae</taxon>
        <taxon>Orchesella</taxon>
    </lineage>
</organism>
<protein>
    <recommendedName>
        <fullName evidence="4">Gustatory receptor</fullName>
    </recommendedName>
</protein>
<gene>
    <name evidence="2" type="ORF">ODALV1_LOCUS17466</name>
</gene>
<dbReference type="EMBL" id="CAXLJM020000053">
    <property type="protein sequence ID" value="CAL8116957.1"/>
    <property type="molecule type" value="Genomic_DNA"/>
</dbReference>
<keyword evidence="3" id="KW-1185">Reference proteome</keyword>
<keyword evidence="1" id="KW-1133">Transmembrane helix</keyword>
<feature type="transmembrane region" description="Helical" evidence="1">
    <location>
        <begin position="161"/>
        <end position="180"/>
    </location>
</feature>
<accession>A0ABP1R1K6</accession>
<keyword evidence="1" id="KW-0472">Membrane</keyword>
<evidence type="ECO:0000313" key="2">
    <source>
        <dbReference type="EMBL" id="CAL8116957.1"/>
    </source>
</evidence>
<dbReference type="Proteomes" id="UP001642540">
    <property type="component" value="Unassembled WGS sequence"/>
</dbReference>
<sequence>MQDFEQESDAPIVIHVASQTNSRDKRSDNVQIIFQEISKFVDEPKDALGPTLDNVCRTNLGSILNHIRAVSREIGSSEIVGVCSSQCFESLSKIGFILFHLFAICNSVANFKHVLLSYTEKGNLFRSITTGYCFLKISIKVSYLKLILTKRQEIGSRFRKYGVTLLALTLLMSTVSSLFMDVGFSNWSLDFLILFRSHEFRTDVLVWSHENYFNLTEELIYIYGTELTPVTIFLGVSRVITDFCETLQDFCFVDIWLITALLIWRLAKEFNLPENTILRPDFEKPWTHYKKLRRISDMLEECMGGFLKQIHMNNLFLCTYFLLKCMEGDYNLEFWLMGVNIIKTLWAYYVAAAAVEMNNRFESWFLDNFSAKQTVKIGHNYVNISFVLHEMTRYRYGVGRRNFFIDQTFNMKFLGVVGSYFLILVESKAKEVSEQ</sequence>
<keyword evidence="1" id="KW-0812">Transmembrane</keyword>
<reference evidence="2 3" key="1">
    <citation type="submission" date="2024-08" db="EMBL/GenBank/DDBJ databases">
        <authorList>
            <person name="Cucini C."/>
            <person name="Frati F."/>
        </authorList>
    </citation>
    <scope>NUCLEOTIDE SEQUENCE [LARGE SCALE GENOMIC DNA]</scope>
</reference>
<proteinExistence type="predicted"/>
<name>A0ABP1R1K6_9HEXA</name>